<keyword evidence="2 5" id="KW-0808">Transferase</keyword>
<accession>A0A419S2Z5</accession>
<comment type="caution">
    <text evidence="5">The sequence shown here is derived from an EMBL/GenBank/DDBJ whole genome shotgun (WGS) entry which is preliminary data.</text>
</comment>
<gene>
    <name evidence="5" type="ORF">BCY91_08840</name>
</gene>
<evidence type="ECO:0000256" key="3">
    <source>
        <dbReference type="ARBA" id="ARBA00023315"/>
    </source>
</evidence>
<dbReference type="Pfam" id="PF00583">
    <property type="entry name" value="Acetyltransf_1"/>
    <property type="match status" value="1"/>
</dbReference>
<dbReference type="PROSITE" id="PS51186">
    <property type="entry name" value="GNAT"/>
    <property type="match status" value="1"/>
</dbReference>
<dbReference type="EMBL" id="MBTA01000027">
    <property type="protein sequence ID" value="RKD13671.1"/>
    <property type="molecule type" value="Genomic_DNA"/>
</dbReference>
<name>A0A419S2Z5_9SPHI</name>
<organism evidence="5 6">
    <name type="scientific">Pelobium manganitolerans</name>
    <dbReference type="NCBI Taxonomy" id="1842495"/>
    <lineage>
        <taxon>Bacteria</taxon>
        <taxon>Pseudomonadati</taxon>
        <taxon>Bacteroidota</taxon>
        <taxon>Sphingobacteriia</taxon>
        <taxon>Sphingobacteriales</taxon>
        <taxon>Sphingobacteriaceae</taxon>
        <taxon>Pelobium</taxon>
    </lineage>
</organism>
<protein>
    <submittedName>
        <fullName evidence="5">GNAT family acetyltransferase</fullName>
    </submittedName>
</protein>
<keyword evidence="3" id="KW-0012">Acyltransferase</keyword>
<dbReference type="AlphaFoldDB" id="A0A419S2Z5"/>
<evidence type="ECO:0000256" key="1">
    <source>
        <dbReference type="ARBA" id="ARBA00008694"/>
    </source>
</evidence>
<reference evidence="5 6" key="1">
    <citation type="submission" date="2016-07" db="EMBL/GenBank/DDBJ databases">
        <title>Genome of Pelobium manganitolerans.</title>
        <authorList>
            <person name="Wu S."/>
            <person name="Wang G."/>
        </authorList>
    </citation>
    <scope>NUCLEOTIDE SEQUENCE [LARGE SCALE GENOMIC DNA]</scope>
    <source>
        <strain evidence="5 6">YS-25</strain>
    </source>
</reference>
<dbReference type="FunFam" id="3.40.630.30:FF:000064">
    <property type="entry name" value="GNAT family acetyltransferase"/>
    <property type="match status" value="1"/>
</dbReference>
<dbReference type="RefSeq" id="WP_120182577.1">
    <property type="nucleotide sequence ID" value="NZ_MBTA01000027.1"/>
</dbReference>
<dbReference type="CDD" id="cd04301">
    <property type="entry name" value="NAT_SF"/>
    <property type="match status" value="1"/>
</dbReference>
<evidence type="ECO:0000313" key="5">
    <source>
        <dbReference type="EMBL" id="RKD13671.1"/>
    </source>
</evidence>
<sequence length="156" mass="18218">MHEEIRFAREEDCERMLELVRELANYEKAPQEVTVTLQHFKETGFGENPIWKAFVATLNDEIVGFALYYVRYSTWKGARLYLEDFIVTENMRGKGLGKKLFERVLKQAKADNYQGVVWQVLDWNQPGINFYNKYNASFDGGWLNASLSAEQLAKYV</sequence>
<dbReference type="InterPro" id="IPR051016">
    <property type="entry name" value="Diverse_Substrate_AcTransf"/>
</dbReference>
<dbReference type="InterPro" id="IPR000182">
    <property type="entry name" value="GNAT_dom"/>
</dbReference>
<dbReference type="InterPro" id="IPR016181">
    <property type="entry name" value="Acyl_CoA_acyltransferase"/>
</dbReference>
<dbReference type="PANTHER" id="PTHR10545:SF29">
    <property type="entry name" value="GH14572P-RELATED"/>
    <property type="match status" value="1"/>
</dbReference>
<evidence type="ECO:0000256" key="2">
    <source>
        <dbReference type="ARBA" id="ARBA00022679"/>
    </source>
</evidence>
<proteinExistence type="inferred from homology"/>
<dbReference type="PANTHER" id="PTHR10545">
    <property type="entry name" value="DIAMINE N-ACETYLTRANSFERASE"/>
    <property type="match status" value="1"/>
</dbReference>
<evidence type="ECO:0000313" key="6">
    <source>
        <dbReference type="Proteomes" id="UP000283433"/>
    </source>
</evidence>
<dbReference type="SUPFAM" id="SSF55729">
    <property type="entry name" value="Acyl-CoA N-acyltransferases (Nat)"/>
    <property type="match status" value="1"/>
</dbReference>
<keyword evidence="6" id="KW-1185">Reference proteome</keyword>
<dbReference type="OrthoDB" id="9805924at2"/>
<dbReference type="Proteomes" id="UP000283433">
    <property type="component" value="Unassembled WGS sequence"/>
</dbReference>
<comment type="similarity">
    <text evidence="1">Belongs to the acetyltransferase family.</text>
</comment>
<dbReference type="Gene3D" id="3.40.630.30">
    <property type="match status" value="1"/>
</dbReference>
<dbReference type="GO" id="GO:0008080">
    <property type="term" value="F:N-acetyltransferase activity"/>
    <property type="evidence" value="ECO:0007669"/>
    <property type="project" value="UniProtKB-ARBA"/>
</dbReference>
<evidence type="ECO:0000259" key="4">
    <source>
        <dbReference type="PROSITE" id="PS51186"/>
    </source>
</evidence>
<feature type="domain" description="N-acetyltransferase" evidence="4">
    <location>
        <begin position="3"/>
        <end position="154"/>
    </location>
</feature>